<sequence length="725" mass="76423">MATLVFTAVGTAIGGPIGGMIGSIIGQQVDNALFAPKGRQGPRLGDLAIQTSSYGTAIPKIFGTLRAAGTVIWATDIKESKSTSGGGKGRPKTTAYSYSASFAVALSGRPIRTVRRIWADGKLLRGAAGDFKSKTKFRLHTGGEDQAVDPLIASREGLGATPAFRGMAYAVFEDLQLADYGNRIPSLTFEIVADDGPVPAGGIAEGLSDAIAAPVATPAFGGYAASGNSVGGALEPLFAVMPLSLSEMEGALLLKPRPEMPIEIDADLTQATSGGKGGRSETNRRAATLTPDDVTIAYHEPVRDYQTGLQRASRGSGGLNRENIAIPASLSAAEAKGFAEYRLKSVWAGRETAKVHLSWRDLDLRPGEALTAAELGGLWKIDRLTLEHMVVSLDLVRIPGGLPQPIAATPGRSSEQTDAVHGETVLVLADLPLGEESVRNKPLLLAAAAGTSPGWRQAELIVSYDGGTSWEAGGMTAGPAIMGRILAPLGPSGSALLDLTNTIEVELLHDDMWLESCDDDALAAGANLALIGRELIQFGEAEPLGGNRFRLSRLLRGRRGSEWAASHEPGAPFVLIERDNLASFEPEVSRIGLSARLIAQGIGDAAEGVETACLVTGEALRPPCPVHLQARKQEDGAVHIAWARRSRQGWSWLDGGDTPLVEEREHYMLRIFGTGFSRIVETAAPQHLYSASERAADGNPDRITLEVAQIGTFHGSRPATLTIDL</sequence>
<dbReference type="KEGG" id="sflv:IC614_05735"/>
<dbReference type="AlphaFoldDB" id="A0A7T2GLI3"/>
<dbReference type="EMBL" id="CP065592">
    <property type="protein sequence ID" value="QPQ56071.1"/>
    <property type="molecule type" value="Genomic_DNA"/>
</dbReference>
<name>A0A7T2GLI3_9SPHN</name>
<evidence type="ECO:0000259" key="2">
    <source>
        <dbReference type="Pfam" id="PF23666"/>
    </source>
</evidence>
<feature type="domain" description="Tip attachment protein J" evidence="1">
    <location>
        <begin position="233"/>
        <end position="384"/>
    </location>
</feature>
<evidence type="ECO:0000259" key="1">
    <source>
        <dbReference type="Pfam" id="PF13550"/>
    </source>
</evidence>
<evidence type="ECO:0000313" key="4">
    <source>
        <dbReference type="Proteomes" id="UP000594873"/>
    </source>
</evidence>
<keyword evidence="4" id="KW-1185">Reference proteome</keyword>
<dbReference type="InterPro" id="IPR056490">
    <property type="entry name" value="Rcc01698_C"/>
</dbReference>
<dbReference type="RefSeq" id="WP_200972931.1">
    <property type="nucleotide sequence ID" value="NZ_CP065592.1"/>
</dbReference>
<dbReference type="Proteomes" id="UP000594873">
    <property type="component" value="Chromosome"/>
</dbReference>
<gene>
    <name evidence="3" type="ORF">IC614_05735</name>
</gene>
<evidence type="ECO:0000313" key="3">
    <source>
        <dbReference type="EMBL" id="QPQ56071.1"/>
    </source>
</evidence>
<dbReference type="Pfam" id="PF13550">
    <property type="entry name" value="Phage-tail_3"/>
    <property type="match status" value="1"/>
</dbReference>
<reference evidence="3 4" key="1">
    <citation type="submission" date="2020-11" db="EMBL/GenBank/DDBJ databases">
        <title>Genome seq and assembly of Sphingosinicella sp.</title>
        <authorList>
            <person name="Chhetri G."/>
        </authorList>
    </citation>
    <scope>NUCLEOTIDE SEQUENCE [LARGE SCALE GENOMIC DNA]</scope>
    <source>
        <strain evidence="3 4">UDD2</strain>
    </source>
</reference>
<accession>A0A7T2GLI3</accession>
<dbReference type="InterPro" id="IPR032876">
    <property type="entry name" value="J_dom"/>
</dbReference>
<protein>
    <submittedName>
        <fullName evidence="3">Phage tail protein</fullName>
    </submittedName>
</protein>
<organism evidence="3 4">
    <name type="scientific">Allosphingosinicella flava</name>
    <dbReference type="NCBI Taxonomy" id="2771430"/>
    <lineage>
        <taxon>Bacteria</taxon>
        <taxon>Pseudomonadati</taxon>
        <taxon>Pseudomonadota</taxon>
        <taxon>Alphaproteobacteria</taxon>
        <taxon>Sphingomonadales</taxon>
        <taxon>Sphingomonadaceae</taxon>
        <taxon>Allosphingosinicella</taxon>
    </lineage>
</organism>
<proteinExistence type="predicted"/>
<dbReference type="Pfam" id="PF23666">
    <property type="entry name" value="Rcc01698_C"/>
    <property type="match status" value="1"/>
</dbReference>
<feature type="domain" description="Rcc01698-like C-terminal" evidence="2">
    <location>
        <begin position="480"/>
        <end position="574"/>
    </location>
</feature>